<proteinExistence type="predicted"/>
<dbReference type="NCBIfam" id="TIGR02447">
    <property type="entry name" value="yiiD_Cterm"/>
    <property type="match status" value="1"/>
</dbReference>
<feature type="transmembrane region" description="Helical" evidence="1">
    <location>
        <begin position="52"/>
        <end position="72"/>
    </location>
</feature>
<dbReference type="Gene3D" id="3.10.129.10">
    <property type="entry name" value="Hotdog Thioesterase"/>
    <property type="match status" value="1"/>
</dbReference>
<dbReference type="SUPFAM" id="SSF54637">
    <property type="entry name" value="Thioesterase/thiol ester dehydrase-isomerase"/>
    <property type="match status" value="1"/>
</dbReference>
<dbReference type="Proteomes" id="UP000275461">
    <property type="component" value="Unassembled WGS sequence"/>
</dbReference>
<evidence type="ECO:0000259" key="2">
    <source>
        <dbReference type="Pfam" id="PF09500"/>
    </source>
</evidence>
<comment type="caution">
    <text evidence="3">The sequence shown here is derived from an EMBL/GenBank/DDBJ whole genome shotgun (WGS) entry which is preliminary data.</text>
</comment>
<accession>A0A498CDG7</accession>
<dbReference type="Pfam" id="PF09500">
    <property type="entry name" value="YiiD_C"/>
    <property type="match status" value="1"/>
</dbReference>
<name>A0A498CDG7_9GAMM</name>
<dbReference type="AlphaFoldDB" id="A0A498CDG7"/>
<protein>
    <submittedName>
        <fullName evidence="3">Thioesterase domain-containing protein</fullName>
    </submittedName>
</protein>
<dbReference type="InterPro" id="IPR029069">
    <property type="entry name" value="HotDog_dom_sf"/>
</dbReference>
<dbReference type="EMBL" id="RCDA01000001">
    <property type="protein sequence ID" value="RLK50291.1"/>
    <property type="molecule type" value="Genomic_DNA"/>
</dbReference>
<evidence type="ECO:0000256" key="1">
    <source>
        <dbReference type="SAM" id="Phobius"/>
    </source>
</evidence>
<sequence length="152" mass="16381">MTVSDQENARQALQSDLHTLIPLSGYMEIRISALGPAHIELEAPLGPNHNHAGTGFAGAIYSVAVLAGWALLRHATRQAGVDAELVIADAQMHYQRPVTGDIVAHTAITPEQLAELTHRLGSGRRVRLPLVIQVGDPEDPDATLQGRYFARP</sequence>
<evidence type="ECO:0000313" key="4">
    <source>
        <dbReference type="Proteomes" id="UP000275461"/>
    </source>
</evidence>
<dbReference type="OrthoDB" id="4305330at2"/>
<keyword evidence="1" id="KW-0812">Transmembrane</keyword>
<keyword evidence="1" id="KW-0472">Membrane</keyword>
<keyword evidence="1" id="KW-1133">Transmembrane helix</keyword>
<gene>
    <name evidence="3" type="ORF">DFR31_0184</name>
</gene>
<reference evidence="3 4" key="1">
    <citation type="submission" date="2018-10" db="EMBL/GenBank/DDBJ databases">
        <title>Genomic Encyclopedia of Type Strains, Phase IV (KMG-IV): sequencing the most valuable type-strain genomes for metagenomic binning, comparative biology and taxonomic classification.</title>
        <authorList>
            <person name="Goeker M."/>
        </authorList>
    </citation>
    <scope>NUCLEOTIDE SEQUENCE [LARGE SCALE GENOMIC DNA]</scope>
    <source>
        <strain evidence="3 4">DSM 12769</strain>
    </source>
</reference>
<organism evidence="3 4">
    <name type="scientific">Alkalispirillum mobile</name>
    <dbReference type="NCBI Taxonomy" id="85925"/>
    <lineage>
        <taxon>Bacteria</taxon>
        <taxon>Pseudomonadati</taxon>
        <taxon>Pseudomonadota</taxon>
        <taxon>Gammaproteobacteria</taxon>
        <taxon>Chromatiales</taxon>
        <taxon>Ectothiorhodospiraceae</taxon>
        <taxon>Alkalispirillum</taxon>
    </lineage>
</organism>
<feature type="domain" description="Thioesterase putative" evidence="2">
    <location>
        <begin position="11"/>
        <end position="150"/>
    </location>
</feature>
<evidence type="ECO:0000313" key="3">
    <source>
        <dbReference type="EMBL" id="RLK50291.1"/>
    </source>
</evidence>
<dbReference type="InterPro" id="IPR012660">
    <property type="entry name" value="YiiD_C"/>
</dbReference>
<keyword evidence="4" id="KW-1185">Reference proteome</keyword>